<name>A0ABR7SJG3_9ACTN</name>
<proteinExistence type="predicted"/>
<comment type="caution">
    <text evidence="2">The sequence shown here is derived from an EMBL/GenBank/DDBJ whole genome shotgun (WGS) entry which is preliminary data.</text>
</comment>
<keyword evidence="1" id="KW-0472">Membrane</keyword>
<keyword evidence="3" id="KW-1185">Reference proteome</keyword>
<evidence type="ECO:0000313" key="3">
    <source>
        <dbReference type="Proteomes" id="UP000642284"/>
    </source>
</evidence>
<dbReference type="EMBL" id="JACTVJ010000007">
    <property type="protein sequence ID" value="MBC9714626.1"/>
    <property type="molecule type" value="Genomic_DNA"/>
</dbReference>
<dbReference type="Proteomes" id="UP000642284">
    <property type="component" value="Unassembled WGS sequence"/>
</dbReference>
<evidence type="ECO:0000256" key="1">
    <source>
        <dbReference type="SAM" id="Phobius"/>
    </source>
</evidence>
<protein>
    <submittedName>
        <fullName evidence="2">Uncharacterized protein</fullName>
    </submittedName>
</protein>
<gene>
    <name evidence="2" type="ORF">H9Y04_18880</name>
</gene>
<organism evidence="2 3">
    <name type="scientific">Streptomyces polyasparticus</name>
    <dbReference type="NCBI Taxonomy" id="2767826"/>
    <lineage>
        <taxon>Bacteria</taxon>
        <taxon>Bacillati</taxon>
        <taxon>Actinomycetota</taxon>
        <taxon>Actinomycetes</taxon>
        <taxon>Kitasatosporales</taxon>
        <taxon>Streptomycetaceae</taxon>
        <taxon>Streptomyces</taxon>
    </lineage>
</organism>
<feature type="transmembrane region" description="Helical" evidence="1">
    <location>
        <begin position="20"/>
        <end position="43"/>
    </location>
</feature>
<accession>A0ABR7SJG3</accession>
<evidence type="ECO:0000313" key="2">
    <source>
        <dbReference type="EMBL" id="MBC9714626.1"/>
    </source>
</evidence>
<keyword evidence="1" id="KW-1133">Transmembrane helix</keyword>
<dbReference type="RefSeq" id="WP_187815032.1">
    <property type="nucleotide sequence ID" value="NZ_JACTVJ010000007.1"/>
</dbReference>
<keyword evidence="1" id="KW-0812">Transmembrane</keyword>
<reference evidence="2 3" key="1">
    <citation type="submission" date="2020-08" db="EMBL/GenBank/DDBJ databases">
        <title>Genemic of Streptomyces polyaspartic.</title>
        <authorList>
            <person name="Liu W."/>
        </authorList>
    </citation>
    <scope>NUCLEOTIDE SEQUENCE [LARGE SCALE GENOMIC DNA]</scope>
    <source>
        <strain evidence="2 3">TRM66268-LWL</strain>
    </source>
</reference>
<sequence length="45" mass="4645">METPTTPAEREPSGPARHAIGKMAPIMTGIGTLLIGIAALITAMR</sequence>